<comment type="caution">
    <text evidence="1">The sequence shown here is derived from an EMBL/GenBank/DDBJ whole genome shotgun (WGS) entry which is preliminary data.</text>
</comment>
<dbReference type="Proteomes" id="UP001148629">
    <property type="component" value="Unassembled WGS sequence"/>
</dbReference>
<evidence type="ECO:0000313" key="2">
    <source>
        <dbReference type="Proteomes" id="UP001148629"/>
    </source>
</evidence>
<sequence>MVNFNLAYTAPINPAGAEPVLTRDQVWKGLKRKVRHAQEFVSVIVDCKVITEEIADTGDKVTREVTFVPNLGIRDSNAPAKETVYEFAPSRVDFHQEDGSTVSNIVSSGPDGELLMTYAFEWRHPNIAEGSDEAKALEAKNWKLAPVAVEGSIDTIRRLVKDGEIQ</sequence>
<keyword evidence="2" id="KW-1185">Reference proteome</keyword>
<proteinExistence type="predicted"/>
<evidence type="ECO:0000313" key="1">
    <source>
        <dbReference type="EMBL" id="KAJ3550022.1"/>
    </source>
</evidence>
<dbReference type="EMBL" id="JANRMS010000009">
    <property type="protein sequence ID" value="KAJ3550022.1"/>
    <property type="molecule type" value="Genomic_DNA"/>
</dbReference>
<accession>A0ACC1T0G2</accession>
<gene>
    <name evidence="1" type="ORF">NM208_g196</name>
</gene>
<reference evidence="1" key="1">
    <citation type="submission" date="2022-08" db="EMBL/GenBank/DDBJ databases">
        <title>Genome Sequence of Fusarium decemcellulare.</title>
        <authorList>
            <person name="Buettner E."/>
        </authorList>
    </citation>
    <scope>NUCLEOTIDE SEQUENCE</scope>
    <source>
        <strain evidence="1">Babe19</strain>
    </source>
</reference>
<organism evidence="1 2">
    <name type="scientific">Fusarium decemcellulare</name>
    <dbReference type="NCBI Taxonomy" id="57161"/>
    <lineage>
        <taxon>Eukaryota</taxon>
        <taxon>Fungi</taxon>
        <taxon>Dikarya</taxon>
        <taxon>Ascomycota</taxon>
        <taxon>Pezizomycotina</taxon>
        <taxon>Sordariomycetes</taxon>
        <taxon>Hypocreomycetidae</taxon>
        <taxon>Hypocreales</taxon>
        <taxon>Nectriaceae</taxon>
        <taxon>Fusarium</taxon>
        <taxon>Fusarium decemcellulare species complex</taxon>
    </lineage>
</organism>
<name>A0ACC1T0G2_9HYPO</name>
<protein>
    <submittedName>
        <fullName evidence="1">Uncharacterized protein</fullName>
    </submittedName>
</protein>